<dbReference type="EMBL" id="AJFE02067770">
    <property type="status" value="NOT_ANNOTATED_CDS"/>
    <property type="molecule type" value="Genomic_DNA"/>
</dbReference>
<evidence type="ECO:0000313" key="3">
    <source>
        <dbReference type="Proteomes" id="UP000240080"/>
    </source>
</evidence>
<feature type="compositionally biased region" description="Gly residues" evidence="1">
    <location>
        <begin position="84"/>
        <end position="98"/>
    </location>
</feature>
<name>A0A2R9BY06_PANPA</name>
<dbReference type="Proteomes" id="UP000240080">
    <property type="component" value="Chromosome 7"/>
</dbReference>
<reference evidence="2 3" key="1">
    <citation type="journal article" date="2012" name="Nature">
        <title>The bonobo genome compared with the chimpanzee and human genomes.</title>
        <authorList>
            <person name="Prufer K."/>
            <person name="Munch K."/>
            <person name="Hellmann I."/>
            <person name="Akagi K."/>
            <person name="Miller J.R."/>
            <person name="Walenz B."/>
            <person name="Koren S."/>
            <person name="Sutton G."/>
            <person name="Kodira C."/>
            <person name="Winer R."/>
            <person name="Knight J.R."/>
            <person name="Mullikin J.C."/>
            <person name="Meader S.J."/>
            <person name="Ponting C.P."/>
            <person name="Lunter G."/>
            <person name="Higashino S."/>
            <person name="Hobolth A."/>
            <person name="Dutheil J."/>
            <person name="Karakoc E."/>
            <person name="Alkan C."/>
            <person name="Sajjadian S."/>
            <person name="Catacchio C.R."/>
            <person name="Ventura M."/>
            <person name="Marques-Bonet T."/>
            <person name="Eichler E.E."/>
            <person name="Andre C."/>
            <person name="Atencia R."/>
            <person name="Mugisha L."/>
            <person name="Junhold J."/>
            <person name="Patterson N."/>
            <person name="Siebauer M."/>
            <person name="Good J.M."/>
            <person name="Fischer A."/>
            <person name="Ptak S.E."/>
            <person name="Lachmann M."/>
            <person name="Symer D.E."/>
            <person name="Mailund T."/>
            <person name="Schierup M.H."/>
            <person name="Andres A.M."/>
            <person name="Kelso J."/>
            <person name="Paabo S."/>
        </authorList>
    </citation>
    <scope>NUCLEOTIDE SEQUENCE [LARGE SCALE GENOMIC DNA]</scope>
</reference>
<dbReference type="AlphaFoldDB" id="A0A2R9BY06"/>
<reference evidence="2" key="2">
    <citation type="submission" date="2025-08" db="UniProtKB">
        <authorList>
            <consortium name="Ensembl"/>
        </authorList>
    </citation>
    <scope>IDENTIFICATION</scope>
</reference>
<feature type="region of interest" description="Disordered" evidence="1">
    <location>
        <begin position="1"/>
        <end position="21"/>
    </location>
</feature>
<evidence type="ECO:0000256" key="1">
    <source>
        <dbReference type="SAM" id="MobiDB-lite"/>
    </source>
</evidence>
<dbReference type="Ensembl" id="ENSPPAT00000057212.1">
    <property type="protein sequence ID" value="ENSPPAP00000034331.1"/>
    <property type="gene ID" value="ENSPPAG00000040010.1"/>
</dbReference>
<organism evidence="2 3">
    <name type="scientific">Pan paniscus</name>
    <name type="common">Pygmy chimpanzee</name>
    <name type="synonym">Bonobo</name>
    <dbReference type="NCBI Taxonomy" id="9597"/>
    <lineage>
        <taxon>Eukaryota</taxon>
        <taxon>Metazoa</taxon>
        <taxon>Chordata</taxon>
        <taxon>Craniata</taxon>
        <taxon>Vertebrata</taxon>
        <taxon>Euteleostomi</taxon>
        <taxon>Mammalia</taxon>
        <taxon>Eutheria</taxon>
        <taxon>Euarchontoglires</taxon>
        <taxon>Primates</taxon>
        <taxon>Haplorrhini</taxon>
        <taxon>Catarrhini</taxon>
        <taxon>Hominidae</taxon>
        <taxon>Pan</taxon>
    </lineage>
</organism>
<feature type="compositionally biased region" description="Low complexity" evidence="1">
    <location>
        <begin position="64"/>
        <end position="83"/>
    </location>
</feature>
<accession>A0A2R9BY06</accession>
<dbReference type="InterPro" id="IPR052429">
    <property type="entry name" value="BAH_domain_protein"/>
</dbReference>
<dbReference type="STRING" id="9597.ENSPPAP00000034331"/>
<dbReference type="EMBL" id="AJFE02067771">
    <property type="status" value="NOT_ANNOTATED_CDS"/>
    <property type="molecule type" value="Genomic_DNA"/>
</dbReference>
<dbReference type="EMBL" id="AJFE02067772">
    <property type="status" value="NOT_ANNOTATED_CDS"/>
    <property type="molecule type" value="Genomic_DNA"/>
</dbReference>
<keyword evidence="3" id="KW-1185">Reference proteome</keyword>
<dbReference type="PANTHER" id="PTHR12505:SF21">
    <property type="entry name" value="TRINUCLEOTIDE REPEAT-CONTAINING GENE 18 PROTEIN"/>
    <property type="match status" value="1"/>
</dbReference>
<dbReference type="OMA" id="AHAHECF"/>
<reference evidence="2" key="3">
    <citation type="submission" date="2025-09" db="UniProtKB">
        <authorList>
            <consortium name="Ensembl"/>
        </authorList>
    </citation>
    <scope>IDENTIFICATION</scope>
</reference>
<proteinExistence type="predicted"/>
<evidence type="ECO:0000313" key="2">
    <source>
        <dbReference type="Ensembl" id="ENSPPAP00000034331.1"/>
    </source>
</evidence>
<protein>
    <recommendedName>
        <fullName evidence="4">Trinucleotide repeat containing 18</fullName>
    </recommendedName>
</protein>
<evidence type="ECO:0008006" key="4">
    <source>
        <dbReference type="Google" id="ProtNLM"/>
    </source>
</evidence>
<dbReference type="PANTHER" id="PTHR12505">
    <property type="entry name" value="PHD FINGER TRANSCRIPTION FACTOR"/>
    <property type="match status" value="1"/>
</dbReference>
<dbReference type="Bgee" id="ENSPPAG00000040010">
    <property type="expression patterns" value="Expressed in cerebellum and 6 other cell types or tissues"/>
</dbReference>
<dbReference type="GeneTree" id="ENSGT00910000147820"/>
<sequence length="120" mass="12276">MGPSASSHGSPVPLPSDLSFRSPTPSNLPMVQLWAAHAHEGFSHLPSGLYPSYLHLNHLEPPSSGSPLLSQLGQPSIFDTQKGQGPGGGKTVESGVGGGTGASGAFGSIQVDAGLFFFFF</sequence>
<feature type="region of interest" description="Disordered" evidence="1">
    <location>
        <begin position="64"/>
        <end position="98"/>
    </location>
</feature>